<dbReference type="AlphaFoldDB" id="S4YHP0"/>
<reference evidence="1 2" key="1">
    <citation type="journal article" date="2013" name="Sci. Rep.">
        <title>Extraordinary expansion of a Sorangium cellulosum genome from an alkaline milieu.</title>
        <authorList>
            <person name="Han K."/>
            <person name="Li Z.F."/>
            <person name="Peng R."/>
            <person name="Zhu L.P."/>
            <person name="Zhou T."/>
            <person name="Wang L.G."/>
            <person name="Li S.G."/>
            <person name="Zhang X.B."/>
            <person name="Hu W."/>
            <person name="Wu Z.H."/>
            <person name="Qin N."/>
            <person name="Li Y.Z."/>
        </authorList>
    </citation>
    <scope>NUCLEOTIDE SEQUENCE [LARGE SCALE GENOMIC DNA]</scope>
    <source>
        <strain evidence="1 2">So0157-2</strain>
    </source>
</reference>
<dbReference type="HOGENOM" id="CLU_3367373_0_0_7"/>
<accession>S4YHP0</accession>
<dbReference type="Proteomes" id="UP000014803">
    <property type="component" value="Chromosome"/>
</dbReference>
<name>S4YHP0_SORCE</name>
<gene>
    <name evidence="1" type="ORF">SCE1572_52545</name>
</gene>
<sequence length="35" mass="3709">MRGEPARARERADVLALVASNDLAAYVADLRPAVA</sequence>
<dbReference type="PATRIC" id="fig|1254432.3.peg.11845"/>
<evidence type="ECO:0000313" key="1">
    <source>
        <dbReference type="EMBL" id="AGP42393.1"/>
    </source>
</evidence>
<dbReference type="EMBL" id="CP003969">
    <property type="protein sequence ID" value="AGP42393.1"/>
    <property type="molecule type" value="Genomic_DNA"/>
</dbReference>
<dbReference type="STRING" id="1254432.SCE1572_52545"/>
<proteinExistence type="predicted"/>
<protein>
    <submittedName>
        <fullName evidence="1">Uncharacterized protein</fullName>
    </submittedName>
</protein>
<dbReference type="KEGG" id="scu:SCE1572_52545"/>
<evidence type="ECO:0000313" key="2">
    <source>
        <dbReference type="Proteomes" id="UP000014803"/>
    </source>
</evidence>
<organism evidence="1 2">
    <name type="scientific">Sorangium cellulosum So0157-2</name>
    <dbReference type="NCBI Taxonomy" id="1254432"/>
    <lineage>
        <taxon>Bacteria</taxon>
        <taxon>Pseudomonadati</taxon>
        <taxon>Myxococcota</taxon>
        <taxon>Polyangia</taxon>
        <taxon>Polyangiales</taxon>
        <taxon>Polyangiaceae</taxon>
        <taxon>Sorangium</taxon>
    </lineage>
</organism>